<dbReference type="RefSeq" id="WP_011344590.1">
    <property type="nucleotide sequence ID" value="NC_007503.1"/>
</dbReference>
<organism evidence="1 2">
    <name type="scientific">Carboxydothermus hydrogenoformans (strain ATCC BAA-161 / DSM 6008 / Z-2901)</name>
    <dbReference type="NCBI Taxonomy" id="246194"/>
    <lineage>
        <taxon>Bacteria</taxon>
        <taxon>Bacillati</taxon>
        <taxon>Bacillota</taxon>
        <taxon>Clostridia</taxon>
        <taxon>Thermoanaerobacterales</taxon>
        <taxon>Thermoanaerobacteraceae</taxon>
        <taxon>Carboxydothermus</taxon>
    </lineage>
</organism>
<keyword evidence="2" id="KW-1185">Reference proteome</keyword>
<accession>Q3ABG9</accession>
<dbReference type="AlphaFoldDB" id="Q3ABG9"/>
<reference evidence="1 2" key="1">
    <citation type="journal article" date="2005" name="PLoS Genet.">
        <title>Life in hot carbon monoxide: the complete genome sequence of Carboxydothermus hydrogenoformans Z-2901.</title>
        <authorList>
            <person name="Wu M."/>
            <person name="Ren Q."/>
            <person name="Durkin A.S."/>
            <person name="Daugherty S.C."/>
            <person name="Brinkac L.M."/>
            <person name="Dodson R.J."/>
            <person name="Madupu R."/>
            <person name="Sullivan S.A."/>
            <person name="Kolonay J.F."/>
            <person name="Haft D.H."/>
            <person name="Nelson W.C."/>
            <person name="Tallon L.J."/>
            <person name="Jones K.M."/>
            <person name="Ulrich L.E."/>
            <person name="Gonzalez J.M."/>
            <person name="Zhulin I.B."/>
            <person name="Robb F.T."/>
            <person name="Eisen J.A."/>
        </authorList>
    </citation>
    <scope>NUCLEOTIDE SEQUENCE [LARGE SCALE GENOMIC DNA]</scope>
    <source>
        <strain evidence="2">ATCC BAA-161 / DSM 6008 / Z-2901</strain>
    </source>
</reference>
<sequence>MGKKYIDIWELKKGDKVMDPDGMVWEVREIVRREYAGFFLRATGWDDNDKFRMVQGYRDKTKVCIVA</sequence>
<dbReference type="STRING" id="246194.CHY_1695"/>
<evidence type="ECO:0000313" key="2">
    <source>
        <dbReference type="Proteomes" id="UP000002706"/>
    </source>
</evidence>
<evidence type="ECO:0000313" key="1">
    <source>
        <dbReference type="EMBL" id="ABB14051.1"/>
    </source>
</evidence>
<dbReference type="HOGENOM" id="CLU_2804539_0_0_9"/>
<dbReference type="OrthoDB" id="9812878at2"/>
<name>Q3ABG9_CARHZ</name>
<gene>
    <name evidence="1" type="ordered locus">CHY_1695</name>
</gene>
<dbReference type="EMBL" id="CP000141">
    <property type="protein sequence ID" value="ABB14051.1"/>
    <property type="molecule type" value="Genomic_DNA"/>
</dbReference>
<dbReference type="Proteomes" id="UP000002706">
    <property type="component" value="Chromosome"/>
</dbReference>
<proteinExistence type="predicted"/>
<protein>
    <submittedName>
        <fullName evidence="1">Uncharacterized protein</fullName>
    </submittedName>
</protein>
<dbReference type="KEGG" id="chy:CHY_1695"/>
<dbReference type="InParanoid" id="Q3ABG9"/>